<evidence type="ECO:0000313" key="1">
    <source>
        <dbReference type="EMBL" id="CCA15454.1"/>
    </source>
</evidence>
<protein>
    <submittedName>
        <fullName evidence="1">AlNc14C11G1396 protein</fullName>
    </submittedName>
</protein>
<name>F0W317_9STRA</name>
<reference evidence="1" key="2">
    <citation type="submission" date="2011-02" db="EMBL/GenBank/DDBJ databases">
        <authorList>
            <person name="MacLean D."/>
        </authorList>
    </citation>
    <scope>NUCLEOTIDE SEQUENCE</scope>
</reference>
<accession>F0W317</accession>
<dbReference type="AlphaFoldDB" id="F0W317"/>
<reference evidence="1" key="1">
    <citation type="journal article" date="2011" name="PLoS Biol.">
        <title>Gene gain and loss during evolution of obligate parasitism in the white rust pathogen of Arabidopsis thaliana.</title>
        <authorList>
            <person name="Kemen E."/>
            <person name="Gardiner A."/>
            <person name="Schultz-Larsen T."/>
            <person name="Kemen A.C."/>
            <person name="Balmuth A.L."/>
            <person name="Robert-Seilaniantz A."/>
            <person name="Bailey K."/>
            <person name="Holub E."/>
            <person name="Studholme D.J."/>
            <person name="Maclean D."/>
            <person name="Jones J.D."/>
        </authorList>
    </citation>
    <scope>NUCLEOTIDE SEQUENCE</scope>
</reference>
<organism evidence="1">
    <name type="scientific">Albugo laibachii Nc14</name>
    <dbReference type="NCBI Taxonomy" id="890382"/>
    <lineage>
        <taxon>Eukaryota</taxon>
        <taxon>Sar</taxon>
        <taxon>Stramenopiles</taxon>
        <taxon>Oomycota</taxon>
        <taxon>Peronosporomycetes</taxon>
        <taxon>Albuginales</taxon>
        <taxon>Albuginaceae</taxon>
        <taxon>Albugo</taxon>
    </lineage>
</organism>
<sequence length="109" mass="12673">MLKSLCHSNCLTQAQAHPLRCHFRQKHFSIKTRSRHSNAQDVEETNVNGIETINANMEIFKIVLTQLLLYYTRLVIAKRSSTRPHPYSNEILTAQEVLVKTKKYSRFSV</sequence>
<proteinExistence type="predicted"/>
<dbReference type="HOGENOM" id="CLU_2188873_0_0_1"/>
<dbReference type="EMBL" id="FR824056">
    <property type="protein sequence ID" value="CCA15454.1"/>
    <property type="molecule type" value="Genomic_DNA"/>
</dbReference>
<gene>
    <name evidence="1" type="primary">AlNc14C11G1396</name>
    <name evidence="1" type="ORF">ALNC14_015970</name>
</gene>